<keyword evidence="1" id="KW-0812">Transmembrane</keyword>
<feature type="transmembrane region" description="Helical" evidence="1">
    <location>
        <begin position="7"/>
        <end position="28"/>
    </location>
</feature>
<keyword evidence="3" id="KW-1185">Reference proteome</keyword>
<accession>A0ABW4MI76</accession>
<dbReference type="Proteomes" id="UP001597227">
    <property type="component" value="Unassembled WGS sequence"/>
</dbReference>
<reference evidence="3" key="1">
    <citation type="journal article" date="2019" name="Int. J. Syst. Evol. Microbiol.">
        <title>The Global Catalogue of Microorganisms (GCM) 10K type strain sequencing project: providing services to taxonomists for standard genome sequencing and annotation.</title>
        <authorList>
            <consortium name="The Broad Institute Genomics Platform"/>
            <consortium name="The Broad Institute Genome Sequencing Center for Infectious Disease"/>
            <person name="Wu L."/>
            <person name="Ma J."/>
        </authorList>
    </citation>
    <scope>NUCLEOTIDE SEQUENCE [LARGE SCALE GENOMIC DNA]</scope>
    <source>
        <strain evidence="3">CCUG 15531</strain>
    </source>
</reference>
<organism evidence="2 3">
    <name type="scientific">Fredinandcohnia salidurans</name>
    <dbReference type="NCBI Taxonomy" id="2595041"/>
    <lineage>
        <taxon>Bacteria</taxon>
        <taxon>Bacillati</taxon>
        <taxon>Bacillota</taxon>
        <taxon>Bacilli</taxon>
        <taxon>Bacillales</taxon>
        <taxon>Bacillaceae</taxon>
        <taxon>Fredinandcohnia</taxon>
    </lineage>
</organism>
<evidence type="ECO:0000256" key="1">
    <source>
        <dbReference type="SAM" id="Phobius"/>
    </source>
</evidence>
<sequence>MLNIGDIIFQLFALLIPIAIIVAIIIFVRSSKKRKEQLDRIEEKLDRASGQSPKK</sequence>
<comment type="caution">
    <text evidence="2">The sequence shown here is derived from an EMBL/GenBank/DDBJ whole genome shotgun (WGS) entry which is preliminary data.</text>
</comment>
<evidence type="ECO:0000313" key="3">
    <source>
        <dbReference type="Proteomes" id="UP001597227"/>
    </source>
</evidence>
<gene>
    <name evidence="2" type="ORF">ACFSFW_00750</name>
</gene>
<dbReference type="InterPro" id="IPR025143">
    <property type="entry name" value="DUF4083"/>
</dbReference>
<protein>
    <submittedName>
        <fullName evidence="2">DUF4083 family protein</fullName>
    </submittedName>
</protein>
<evidence type="ECO:0000313" key="2">
    <source>
        <dbReference type="EMBL" id="MFD1777206.1"/>
    </source>
</evidence>
<dbReference type="RefSeq" id="WP_388034473.1">
    <property type="nucleotide sequence ID" value="NZ_JBHUEK010000004.1"/>
</dbReference>
<name>A0ABW4MI76_9BACI</name>
<keyword evidence="1" id="KW-0472">Membrane</keyword>
<proteinExistence type="predicted"/>
<dbReference type="EMBL" id="JBHUEK010000004">
    <property type="protein sequence ID" value="MFD1777206.1"/>
    <property type="molecule type" value="Genomic_DNA"/>
</dbReference>
<dbReference type="Pfam" id="PF13314">
    <property type="entry name" value="DUF4083"/>
    <property type="match status" value="1"/>
</dbReference>
<keyword evidence="1" id="KW-1133">Transmembrane helix</keyword>